<dbReference type="Gene3D" id="3.50.50.60">
    <property type="entry name" value="FAD/NAD(P)-binding domain"/>
    <property type="match status" value="1"/>
</dbReference>
<sequence>MKGKIIVAGMGHGGLAAAGILAKNGYDVTVYEKKSEGTLGYDWTDIFDPKALAAAELPMPPENLYTYKDDMTFFNPAMTVGLRQHVPADQREIKMERRDIYDLLIRNAEKNGAKLVYNCKVRRPITAGSRVVGIATEKGDVYGDLIIDACGMESPVRMNLPAGMPIEKTVGRKDRISIYRAFFDRADRNEVQDKFKVILFAEGICGITWIATEEEHTDLLIGRFADLDEKEVLRVANSLRKSHPQLGTKVMRGGQFVQIPVRQPLSIMVWDGYAAIGDSAFMTVPLIGSGIANALRAARYLADTVMADVNGRYDCETLWQYEVRYFRELGQGLAPLAAAKRLLLNMAPQDIDYFFESGTLNEDNITMTADFHSLFDLIRFDPADLMKKGRNLCKNKDAMKKLLSGVPKIAGAIAASAAIPHRWEERTVLHWAKRYSACFK</sequence>
<name>A0A9D2MJJ1_9FIRM</name>
<organism evidence="1 2">
    <name type="scientific">Candidatus Eubacterium faecale</name>
    <dbReference type="NCBI Taxonomy" id="2838568"/>
    <lineage>
        <taxon>Bacteria</taxon>
        <taxon>Bacillati</taxon>
        <taxon>Bacillota</taxon>
        <taxon>Clostridia</taxon>
        <taxon>Eubacteriales</taxon>
        <taxon>Eubacteriaceae</taxon>
        <taxon>Eubacterium</taxon>
    </lineage>
</organism>
<dbReference type="Proteomes" id="UP000823877">
    <property type="component" value="Unassembled WGS sequence"/>
</dbReference>
<accession>A0A9D2MJJ1</accession>
<reference evidence="1" key="1">
    <citation type="journal article" date="2021" name="PeerJ">
        <title>Extensive microbial diversity within the chicken gut microbiome revealed by metagenomics and culture.</title>
        <authorList>
            <person name="Gilroy R."/>
            <person name="Ravi A."/>
            <person name="Getino M."/>
            <person name="Pursley I."/>
            <person name="Horton D.L."/>
            <person name="Alikhan N.F."/>
            <person name="Baker D."/>
            <person name="Gharbi K."/>
            <person name="Hall N."/>
            <person name="Watson M."/>
            <person name="Adriaenssens E.M."/>
            <person name="Foster-Nyarko E."/>
            <person name="Jarju S."/>
            <person name="Secka A."/>
            <person name="Antonio M."/>
            <person name="Oren A."/>
            <person name="Chaudhuri R.R."/>
            <person name="La Ragione R."/>
            <person name="Hildebrand F."/>
            <person name="Pallen M.J."/>
        </authorList>
    </citation>
    <scope>NUCLEOTIDE SEQUENCE</scope>
    <source>
        <strain evidence="1">CHK188-16595</strain>
    </source>
</reference>
<dbReference type="PANTHER" id="PTHR42685">
    <property type="entry name" value="GERANYLGERANYL DIPHOSPHATE REDUCTASE"/>
    <property type="match status" value="1"/>
</dbReference>
<evidence type="ECO:0000313" key="2">
    <source>
        <dbReference type="Proteomes" id="UP000823877"/>
    </source>
</evidence>
<proteinExistence type="predicted"/>
<protein>
    <submittedName>
        <fullName evidence="1">NAD(P)/FAD-dependent oxidoreductase</fullName>
    </submittedName>
</protein>
<evidence type="ECO:0000313" key="1">
    <source>
        <dbReference type="EMBL" id="HJB74673.1"/>
    </source>
</evidence>
<gene>
    <name evidence="1" type="ORF">IAA37_03250</name>
</gene>
<dbReference type="PANTHER" id="PTHR42685:SF18">
    <property type="entry name" value="DIGERANYLGERANYLGLYCEROPHOSPHOLIPID REDUCTASE"/>
    <property type="match status" value="1"/>
</dbReference>
<dbReference type="InterPro" id="IPR036188">
    <property type="entry name" value="FAD/NAD-bd_sf"/>
</dbReference>
<dbReference type="SUPFAM" id="SSF51905">
    <property type="entry name" value="FAD/NAD(P)-binding domain"/>
    <property type="match status" value="1"/>
</dbReference>
<dbReference type="InterPro" id="IPR050407">
    <property type="entry name" value="Geranylgeranyl_reductase"/>
</dbReference>
<dbReference type="AlphaFoldDB" id="A0A9D2MJJ1"/>
<comment type="caution">
    <text evidence="1">The sequence shown here is derived from an EMBL/GenBank/DDBJ whole genome shotgun (WGS) entry which is preliminary data.</text>
</comment>
<reference evidence="1" key="2">
    <citation type="submission" date="2021-04" db="EMBL/GenBank/DDBJ databases">
        <authorList>
            <person name="Gilroy R."/>
        </authorList>
    </citation>
    <scope>NUCLEOTIDE SEQUENCE</scope>
    <source>
        <strain evidence="1">CHK188-16595</strain>
    </source>
</reference>
<dbReference type="EMBL" id="DWXN01000006">
    <property type="protein sequence ID" value="HJB74673.1"/>
    <property type="molecule type" value="Genomic_DNA"/>
</dbReference>